<dbReference type="AlphaFoldDB" id="A0A0X3PI18"/>
<evidence type="ECO:0000313" key="1">
    <source>
        <dbReference type="EMBL" id="JAP49507.1"/>
    </source>
</evidence>
<reference evidence="1" key="1">
    <citation type="submission" date="2016-01" db="EMBL/GenBank/DDBJ databases">
        <title>Reference transcriptome for the parasite Schistocephalus solidus: insights into the molecular evolution of parasitism.</title>
        <authorList>
            <person name="Hebert F.O."/>
            <person name="Grambauer S."/>
            <person name="Barber I."/>
            <person name="Landry C.R."/>
            <person name="Aubin-Horth N."/>
        </authorList>
    </citation>
    <scope>NUCLEOTIDE SEQUENCE</scope>
</reference>
<name>A0A0X3PI18_SCHSO</name>
<dbReference type="EMBL" id="GEEE01013718">
    <property type="protein sequence ID" value="JAP49507.1"/>
    <property type="molecule type" value="Transcribed_RNA"/>
</dbReference>
<proteinExistence type="predicted"/>
<organism evidence="1">
    <name type="scientific">Schistocephalus solidus</name>
    <name type="common">Tapeworm</name>
    <dbReference type="NCBI Taxonomy" id="70667"/>
    <lineage>
        <taxon>Eukaryota</taxon>
        <taxon>Metazoa</taxon>
        <taxon>Spiralia</taxon>
        <taxon>Lophotrochozoa</taxon>
        <taxon>Platyhelminthes</taxon>
        <taxon>Cestoda</taxon>
        <taxon>Eucestoda</taxon>
        <taxon>Diphyllobothriidea</taxon>
        <taxon>Diphyllobothriidae</taxon>
        <taxon>Schistocephalus</taxon>
    </lineage>
</organism>
<protein>
    <submittedName>
        <fullName evidence="1">Uncharacterized protein</fullName>
    </submittedName>
</protein>
<accession>A0A0X3PI18</accession>
<gene>
    <name evidence="1" type="ORF">TR123074</name>
</gene>
<sequence>MSVGNSNAHNGSHLIYIKDKGNMQSFLSLSRYDGVLRPCTNFVTRLCTCSMLHPGHPYWHSTFRMRSNESTEDPGTNFERKDYERTPDPVFDTRCLLYGYFKCSEGISFEAIWISRFLCVSTFLVEFGAGSTVV</sequence>